<dbReference type="EMBL" id="VWPJ01000016">
    <property type="protein sequence ID" value="KAA5604588.1"/>
    <property type="molecule type" value="Genomic_DNA"/>
</dbReference>
<feature type="domain" description="CheW-like" evidence="2">
    <location>
        <begin position="26"/>
        <end position="171"/>
    </location>
</feature>
<dbReference type="SUPFAM" id="SSF50341">
    <property type="entry name" value="CheW-like"/>
    <property type="match status" value="1"/>
</dbReference>
<dbReference type="Proteomes" id="UP000324065">
    <property type="component" value="Unassembled WGS sequence"/>
</dbReference>
<dbReference type="Gene3D" id="2.30.30.40">
    <property type="entry name" value="SH3 Domains"/>
    <property type="match status" value="1"/>
</dbReference>
<comment type="caution">
    <text evidence="3">The sequence shown here is derived from an EMBL/GenBank/DDBJ whole genome shotgun (WGS) entry which is preliminary data.</text>
</comment>
<dbReference type="SMART" id="SM00260">
    <property type="entry name" value="CheW"/>
    <property type="match status" value="1"/>
</dbReference>
<dbReference type="InterPro" id="IPR036061">
    <property type="entry name" value="CheW-like_dom_sf"/>
</dbReference>
<evidence type="ECO:0000313" key="3">
    <source>
        <dbReference type="EMBL" id="KAA5604588.1"/>
    </source>
</evidence>
<protein>
    <submittedName>
        <fullName evidence="3">Chemotaxis protein CheW</fullName>
    </submittedName>
</protein>
<dbReference type="RefSeq" id="WP_150063326.1">
    <property type="nucleotide sequence ID" value="NZ_JACHII010000013.1"/>
</dbReference>
<dbReference type="PANTHER" id="PTHR22617:SF23">
    <property type="entry name" value="CHEMOTAXIS PROTEIN CHEW"/>
    <property type="match status" value="1"/>
</dbReference>
<dbReference type="PROSITE" id="PS50851">
    <property type="entry name" value="CHEW"/>
    <property type="match status" value="1"/>
</dbReference>
<dbReference type="InterPro" id="IPR039315">
    <property type="entry name" value="CheW"/>
</dbReference>
<dbReference type="Gene3D" id="2.40.50.180">
    <property type="entry name" value="CheA-289, Domain 4"/>
    <property type="match status" value="1"/>
</dbReference>
<gene>
    <name evidence="3" type="ORF">F1188_15360</name>
</gene>
<evidence type="ECO:0000259" key="2">
    <source>
        <dbReference type="PROSITE" id="PS50851"/>
    </source>
</evidence>
<dbReference type="Pfam" id="PF01584">
    <property type="entry name" value="CheW"/>
    <property type="match status" value="1"/>
</dbReference>
<dbReference type="GO" id="GO:0006935">
    <property type="term" value="P:chemotaxis"/>
    <property type="evidence" value="ECO:0007669"/>
    <property type="project" value="InterPro"/>
</dbReference>
<accession>A0A5M6IA84</accession>
<dbReference type="AlphaFoldDB" id="A0A5M6IA84"/>
<dbReference type="OrthoDB" id="3291462at2"/>
<dbReference type="InterPro" id="IPR002545">
    <property type="entry name" value="CheW-lke_dom"/>
</dbReference>
<feature type="region of interest" description="Disordered" evidence="1">
    <location>
        <begin position="1"/>
        <end position="20"/>
    </location>
</feature>
<organism evidence="3 4">
    <name type="scientific">Roseospira marina</name>
    <dbReference type="NCBI Taxonomy" id="140057"/>
    <lineage>
        <taxon>Bacteria</taxon>
        <taxon>Pseudomonadati</taxon>
        <taxon>Pseudomonadota</taxon>
        <taxon>Alphaproteobacteria</taxon>
        <taxon>Rhodospirillales</taxon>
        <taxon>Rhodospirillaceae</taxon>
        <taxon>Roseospira</taxon>
    </lineage>
</organism>
<reference evidence="3 4" key="1">
    <citation type="submission" date="2019-09" db="EMBL/GenBank/DDBJ databases">
        <title>Genome sequence of Roseospira marina, one of the more divergent members of the non-sulfur purple photosynthetic bacterial family, the Rhodospirillaceae.</title>
        <authorList>
            <person name="Meyer T."/>
            <person name="Kyndt J."/>
        </authorList>
    </citation>
    <scope>NUCLEOTIDE SEQUENCE [LARGE SCALE GENOMIC DNA]</scope>
    <source>
        <strain evidence="3 4">DSM 15113</strain>
    </source>
</reference>
<dbReference type="GO" id="GO:0005829">
    <property type="term" value="C:cytosol"/>
    <property type="evidence" value="ECO:0007669"/>
    <property type="project" value="TreeGrafter"/>
</dbReference>
<name>A0A5M6IA84_9PROT</name>
<proteinExistence type="predicted"/>
<dbReference type="PANTHER" id="PTHR22617">
    <property type="entry name" value="CHEMOTAXIS SENSOR HISTIDINE KINASE-RELATED"/>
    <property type="match status" value="1"/>
</dbReference>
<keyword evidence="4" id="KW-1185">Reference proteome</keyword>
<dbReference type="GO" id="GO:0007165">
    <property type="term" value="P:signal transduction"/>
    <property type="evidence" value="ECO:0007669"/>
    <property type="project" value="InterPro"/>
</dbReference>
<sequence>MTHAAPTPVSAPGPSLAAHGAADSETHTVLSMALAGTVFALETAIVLEVLDVVPLSPVPNGGAFVKGLLNVRGKVVPVVELRARLGLTTESERTVDSRIVVLSVPMDGEDTLVGIMADKVHGVVDIDTARLSDPPAVGISWRAEFVKSISRRDDGFIVILDVEKVFGVDGDTGR</sequence>
<evidence type="ECO:0000313" key="4">
    <source>
        <dbReference type="Proteomes" id="UP000324065"/>
    </source>
</evidence>
<evidence type="ECO:0000256" key="1">
    <source>
        <dbReference type="SAM" id="MobiDB-lite"/>
    </source>
</evidence>